<feature type="domain" description="HD" evidence="3">
    <location>
        <begin position="18"/>
        <end position="180"/>
    </location>
</feature>
<gene>
    <name evidence="4" type="ORF">DESUT3_19490</name>
</gene>
<dbReference type="GO" id="GO:0016787">
    <property type="term" value="F:hydrolase activity"/>
    <property type="evidence" value="ECO:0007669"/>
    <property type="project" value="UniProtKB-KW"/>
</dbReference>
<keyword evidence="2 4" id="KW-0378">Hydrolase</keyword>
<dbReference type="Gene3D" id="1.10.3210.10">
    <property type="entry name" value="Hypothetical protein af1432"/>
    <property type="match status" value="1"/>
</dbReference>
<reference evidence="4 5" key="1">
    <citation type="journal article" date="2016" name="C (Basel)">
        <title>Selective Growth of and Electricity Production by Marine Exoelectrogenic Bacteria in Self-Aggregated Hydrogel of Microbially Reduced Graphene Oxide.</title>
        <authorList>
            <person name="Yoshida N."/>
            <person name="Goto Y."/>
            <person name="Miyata Y."/>
        </authorList>
    </citation>
    <scope>NUCLEOTIDE SEQUENCE [LARGE SCALE GENOMIC DNA]</scope>
    <source>
        <strain evidence="4 5">NIT-T3</strain>
    </source>
</reference>
<keyword evidence="1" id="KW-0479">Metal-binding</keyword>
<name>A0ABM8HRH4_9BACT</name>
<dbReference type="EMBL" id="AP024355">
    <property type="protein sequence ID" value="BCR04880.1"/>
    <property type="molecule type" value="Genomic_DNA"/>
</dbReference>
<reference evidence="4 5" key="2">
    <citation type="journal article" date="2021" name="Int. J. Syst. Evol. Microbiol.">
        <title>Isolation and Polyphasic Characterization of Desulfuromonas versatilis sp. Nov., an Electrogenic Bacteria Capable of Versatile Metabolism Isolated from a Graphene Oxide-Reducing Enrichment Culture.</title>
        <authorList>
            <person name="Xie L."/>
            <person name="Yoshida N."/>
            <person name="Ishii S."/>
            <person name="Meng L."/>
        </authorList>
    </citation>
    <scope>NUCLEOTIDE SEQUENCE [LARGE SCALE GENOMIC DNA]</scope>
    <source>
        <strain evidence="4 5">NIT-T3</strain>
    </source>
</reference>
<evidence type="ECO:0000259" key="3">
    <source>
        <dbReference type="Pfam" id="PF13023"/>
    </source>
</evidence>
<dbReference type="PANTHER" id="PTHR11845:SF13">
    <property type="entry name" value="5'-DEOXYNUCLEOTIDASE HDDC2"/>
    <property type="match status" value="1"/>
</dbReference>
<dbReference type="Pfam" id="PF13023">
    <property type="entry name" value="HD_3"/>
    <property type="match status" value="1"/>
</dbReference>
<organism evidence="4 5">
    <name type="scientific">Desulfuromonas versatilis</name>
    <dbReference type="NCBI Taxonomy" id="2802975"/>
    <lineage>
        <taxon>Bacteria</taxon>
        <taxon>Pseudomonadati</taxon>
        <taxon>Thermodesulfobacteriota</taxon>
        <taxon>Desulfuromonadia</taxon>
        <taxon>Desulfuromonadales</taxon>
        <taxon>Desulfuromonadaceae</taxon>
        <taxon>Desulfuromonas</taxon>
    </lineage>
</organism>
<dbReference type="SUPFAM" id="SSF109604">
    <property type="entry name" value="HD-domain/PDEase-like"/>
    <property type="match status" value="1"/>
</dbReference>
<proteinExistence type="predicted"/>
<protein>
    <submittedName>
        <fullName evidence="4">Hydrolase</fullName>
    </submittedName>
</protein>
<evidence type="ECO:0000313" key="5">
    <source>
        <dbReference type="Proteomes" id="UP001319827"/>
    </source>
</evidence>
<dbReference type="Proteomes" id="UP001319827">
    <property type="component" value="Chromosome"/>
</dbReference>
<accession>A0ABM8HRH4</accession>
<dbReference type="InterPro" id="IPR039356">
    <property type="entry name" value="YfbR/HDDC2"/>
</dbReference>
<dbReference type="RefSeq" id="WP_225911667.1">
    <property type="nucleotide sequence ID" value="NZ_AP024355.1"/>
</dbReference>
<keyword evidence="5" id="KW-1185">Reference proteome</keyword>
<sequence length="204" mass="23471">MNIDMDRMKKQICFIEHLDRLKQVIRQNLLMNESRRENSAEHSWHIATMAMVLAEYAPHELDQLRVLKMLLVHDVIEIEAGDTFCYDVEGNKGKEERERLAADQVFGLLPSDLAADFRAIWDEFEQGDTPEARFANALDRFQVLLQNFNTGGGTWRIHNIEKKQVIQRMLPIKTGAPSLWPVVESCLEEACDQGMLKDTVASQE</sequence>
<dbReference type="PANTHER" id="PTHR11845">
    <property type="entry name" value="5'-DEOXYNUCLEOTIDASE HDDC2"/>
    <property type="match status" value="1"/>
</dbReference>
<evidence type="ECO:0000256" key="2">
    <source>
        <dbReference type="ARBA" id="ARBA00022801"/>
    </source>
</evidence>
<evidence type="ECO:0000256" key="1">
    <source>
        <dbReference type="ARBA" id="ARBA00022723"/>
    </source>
</evidence>
<dbReference type="InterPro" id="IPR006674">
    <property type="entry name" value="HD_domain"/>
</dbReference>
<evidence type="ECO:0000313" key="4">
    <source>
        <dbReference type="EMBL" id="BCR04880.1"/>
    </source>
</evidence>